<dbReference type="RefSeq" id="WP_259436224.1">
    <property type="nucleotide sequence ID" value="NZ_CP103866.1"/>
</dbReference>
<dbReference type="Pfam" id="PF02797">
    <property type="entry name" value="Chal_sti_synt_C"/>
    <property type="match status" value="1"/>
</dbReference>
<dbReference type="PANTHER" id="PTHR11877">
    <property type="entry name" value="HYDROXYMETHYLGLUTARYL-COA SYNTHASE"/>
    <property type="match status" value="1"/>
</dbReference>
<keyword evidence="2" id="KW-0808">Transferase</keyword>
<reference evidence="6" key="1">
    <citation type="submission" date="2022-08" db="EMBL/GenBank/DDBJ databases">
        <title>The complete genome sequence of the thermophilic bacterium Laceyella sacchari FBKL4.010 reveals the basis for tetramethylpyrazine biosynthesis in Moutai-flavor Daqu.</title>
        <authorList>
            <person name="Li D."/>
            <person name="Huang W."/>
            <person name="Wang C."/>
            <person name="Qiu S."/>
        </authorList>
    </citation>
    <scope>NUCLEOTIDE SEQUENCE</scope>
    <source>
        <strain evidence="6">FBKL4.014</strain>
    </source>
</reference>
<evidence type="ECO:0000313" key="6">
    <source>
        <dbReference type="EMBL" id="UWE04101.1"/>
    </source>
</evidence>
<comment type="similarity">
    <text evidence="1">Belongs to the thiolase-like superfamily. Chalcone/stilbene synthases family.</text>
</comment>
<gene>
    <name evidence="6" type="ORF">NYR52_02740</name>
</gene>
<dbReference type="CDD" id="cd00831">
    <property type="entry name" value="CHS_like"/>
    <property type="match status" value="1"/>
</dbReference>
<evidence type="ECO:0000256" key="1">
    <source>
        <dbReference type="ARBA" id="ARBA00005531"/>
    </source>
</evidence>
<dbReference type="InterPro" id="IPR012328">
    <property type="entry name" value="Chalcone/stilbene_synt_C"/>
</dbReference>
<proteinExistence type="inferred from homology"/>
<evidence type="ECO:0000313" key="7">
    <source>
        <dbReference type="Proteomes" id="UP001058650"/>
    </source>
</evidence>
<evidence type="ECO:0000259" key="5">
    <source>
        <dbReference type="Pfam" id="PF02797"/>
    </source>
</evidence>
<organism evidence="6 7">
    <name type="scientific">Laceyella sacchari</name>
    <name type="common">Thermoactinomyces thalpophilus</name>
    <dbReference type="NCBI Taxonomy" id="37482"/>
    <lineage>
        <taxon>Bacteria</taxon>
        <taxon>Bacillati</taxon>
        <taxon>Bacillota</taxon>
        <taxon>Bacilli</taxon>
        <taxon>Bacillales</taxon>
        <taxon>Thermoactinomycetaceae</taxon>
        <taxon>Laceyella</taxon>
    </lineage>
</organism>
<protein>
    <submittedName>
        <fullName evidence="6">Type III polyketide synthase</fullName>
    </submittedName>
</protein>
<dbReference type="Pfam" id="PF00195">
    <property type="entry name" value="Chal_sti_synt_N"/>
    <property type="match status" value="1"/>
</dbReference>
<evidence type="ECO:0000256" key="2">
    <source>
        <dbReference type="ARBA" id="ARBA00022679"/>
    </source>
</evidence>
<dbReference type="SUPFAM" id="SSF53901">
    <property type="entry name" value="Thiolase-like"/>
    <property type="match status" value="2"/>
</dbReference>
<dbReference type="EMBL" id="CP103866">
    <property type="protein sequence ID" value="UWE04101.1"/>
    <property type="molecule type" value="Genomic_DNA"/>
</dbReference>
<keyword evidence="7" id="KW-1185">Reference proteome</keyword>
<dbReference type="Gene3D" id="3.40.47.10">
    <property type="match status" value="2"/>
</dbReference>
<accession>A0ABY5U379</accession>
<dbReference type="PANTHER" id="PTHR11877:SF99">
    <property type="entry name" value="1,3,6,8-TETRAHYDROXYNAPHTHALENE SYNTHASE"/>
    <property type="match status" value="1"/>
</dbReference>
<name>A0ABY5U379_LACSH</name>
<dbReference type="PIRSF" id="PIRSF000451">
    <property type="entry name" value="PKS_III"/>
    <property type="match status" value="1"/>
</dbReference>
<feature type="domain" description="Chalcone/stilbene synthase C-terminal" evidence="5">
    <location>
        <begin position="217"/>
        <end position="352"/>
    </location>
</feature>
<evidence type="ECO:0000259" key="4">
    <source>
        <dbReference type="Pfam" id="PF00195"/>
    </source>
</evidence>
<dbReference type="Proteomes" id="UP001058650">
    <property type="component" value="Chromosome"/>
</dbReference>
<dbReference type="InterPro" id="IPR016039">
    <property type="entry name" value="Thiolase-like"/>
</dbReference>
<dbReference type="InterPro" id="IPR011141">
    <property type="entry name" value="Polyketide_synthase_type-III"/>
</dbReference>
<keyword evidence="3" id="KW-0012">Acyltransferase</keyword>
<dbReference type="InterPro" id="IPR001099">
    <property type="entry name" value="Chalcone/stilbene_synt_N"/>
</dbReference>
<feature type="domain" description="Chalcone/stilbene synthase N-terminal" evidence="4">
    <location>
        <begin position="4"/>
        <end position="198"/>
    </location>
</feature>
<sequence length="358" mass="39318">MPRIIAVGTAVPPYELRQIEARQFAKRLFGETFPGIERLLKIFENTAIATRYVSKPLEWFERDHSFQEKNEAYVETACRLGAEAIQRCLAQTDITLDEIDHLLVVSTTGMATPSLDARLINYLGLRSDVKRTPIWGLGCAGGAAGLARAAALAKACPGDRVLLVSIECCSLTFRRQDRSKSNLVATSLFGDGAAAVLVKEGTGEARSDGAYWEVTDAASYCWPDSLDVMGWDFMDDGLKVIFSRDIPTLIKQEVKGVLEPFLATHQLTVPRLDRLYMHPGGKKVLEAYEEALGMSPDKLASAYRVLKQYGNMSSATVLFVLEQDMRQPLLPGERGLLAALGPGFSLEMVLLQAKGGER</sequence>
<evidence type="ECO:0000256" key="3">
    <source>
        <dbReference type="ARBA" id="ARBA00023315"/>
    </source>
</evidence>